<dbReference type="PANTHER" id="PTHR46439">
    <property type="entry name" value="CYSTEINE-RICH MOTOR NEURON 1 PROTEIN"/>
    <property type="match status" value="1"/>
</dbReference>
<dbReference type="Gene3D" id="6.20.200.20">
    <property type="match status" value="3"/>
</dbReference>
<feature type="domain" description="VWFC" evidence="1">
    <location>
        <begin position="277"/>
        <end position="336"/>
    </location>
</feature>
<dbReference type="Proteomes" id="UP000838412">
    <property type="component" value="Chromosome 3"/>
</dbReference>
<feature type="domain" description="VWFC" evidence="1">
    <location>
        <begin position="206"/>
        <end position="270"/>
    </location>
</feature>
<organism evidence="3 4">
    <name type="scientific">Branchiostoma lanceolatum</name>
    <name type="common">Common lancelet</name>
    <name type="synonym">Amphioxus lanceolatum</name>
    <dbReference type="NCBI Taxonomy" id="7740"/>
    <lineage>
        <taxon>Eukaryota</taxon>
        <taxon>Metazoa</taxon>
        <taxon>Chordata</taxon>
        <taxon>Cephalochordata</taxon>
        <taxon>Leptocardii</taxon>
        <taxon>Amphioxiformes</taxon>
        <taxon>Branchiostomatidae</taxon>
        <taxon>Branchiostoma</taxon>
    </lineage>
</organism>
<dbReference type="PROSITE" id="PS50184">
    <property type="entry name" value="VWFC_2"/>
    <property type="match status" value="5"/>
</dbReference>
<keyword evidence="4" id="KW-1185">Reference proteome</keyword>
<dbReference type="SMART" id="SM00214">
    <property type="entry name" value="VWC"/>
    <property type="match status" value="5"/>
</dbReference>
<dbReference type="InterPro" id="IPR052624">
    <property type="entry name" value="CRIM1"/>
</dbReference>
<dbReference type="PROSITE" id="PS01208">
    <property type="entry name" value="VWFC_1"/>
    <property type="match status" value="3"/>
</dbReference>
<accession>A0A8K0ERL6</accession>
<proteinExistence type="predicted"/>
<dbReference type="PANTHER" id="PTHR46439:SF1">
    <property type="entry name" value="CYSTEINE-RICH MOTOR NEURON 1 PROTEIN"/>
    <property type="match status" value="1"/>
</dbReference>
<feature type="domain" description="VWFC" evidence="1">
    <location>
        <begin position="397"/>
        <end position="456"/>
    </location>
</feature>
<dbReference type="PROSITE" id="PS50234">
    <property type="entry name" value="VWFA"/>
    <property type="match status" value="1"/>
</dbReference>
<dbReference type="InterPro" id="IPR036465">
    <property type="entry name" value="vWFA_dom_sf"/>
</dbReference>
<dbReference type="AlphaFoldDB" id="A0A8K0ERL6"/>
<evidence type="ECO:0000313" key="4">
    <source>
        <dbReference type="Proteomes" id="UP000838412"/>
    </source>
</evidence>
<dbReference type="SMART" id="SM00327">
    <property type="entry name" value="VWA"/>
    <property type="match status" value="1"/>
</dbReference>
<dbReference type="OrthoDB" id="6022609at2759"/>
<gene>
    <name evidence="3" type="primary">FRAS1</name>
    <name evidence="3" type="ORF">BLAG_LOCUS16431</name>
</gene>
<evidence type="ECO:0000259" key="2">
    <source>
        <dbReference type="PROSITE" id="PS50234"/>
    </source>
</evidence>
<sequence>MPWKLLLSTLPEPQPEPDHNDSPTLPNGPGPVCSVDIVFVVDESSSISSSWFDRAKEFMIYFQGCFSRLQDIWVGVIPYHCVPRTYQRLSPPFGTFMFDQLMQKGGLSRPGLAIRFMKDTSDFRDGVPRAAIVLTDGQSEDPAQVMDIAAQADAARVAGIELYAVGVRVQKRHALQSRLPDTGGPLQVGRCVVVVQHTGKNVQGVPGCVSFEGDAIVPLGSSYQPETEGCITCGCSDDGQMVCSGVGCALRNPPCENPVNIAGRCCPECADDDGVPEGCQYKDAIIPVGEEYKPNDCTTCTCPAAGAEPECVSMACIALYCPNPVKIVGQCCPICGGCQYGDVVIPVGSTYQPDPCTYCSCEAAGARPLCAVQDCAAPPCANPVHVPGQCCPVCHNIGCEHAHGLILPGKDYKVDACMTCTCPFPGEEPMCYTPGCMPPECDTPVQVAGQCCPVCDAPDGCLHEDDFVIIPVGARIPQQDPCVVCTCPFAGGKPICERLPCPAIACPNAVYLAGVCCPVCNM</sequence>
<dbReference type="Pfam" id="PF00092">
    <property type="entry name" value="VWA"/>
    <property type="match status" value="1"/>
</dbReference>
<protein>
    <submittedName>
        <fullName evidence="3">FRAS1 protein</fullName>
    </submittedName>
</protein>
<name>A0A8K0ERL6_BRALA</name>
<dbReference type="InterPro" id="IPR001007">
    <property type="entry name" value="VWF_dom"/>
</dbReference>
<feature type="domain" description="VWFA" evidence="2">
    <location>
        <begin position="36"/>
        <end position="167"/>
    </location>
</feature>
<dbReference type="InterPro" id="IPR002035">
    <property type="entry name" value="VWF_A"/>
</dbReference>
<reference evidence="3" key="1">
    <citation type="submission" date="2022-01" db="EMBL/GenBank/DDBJ databases">
        <authorList>
            <person name="Braso-Vives M."/>
        </authorList>
    </citation>
    <scope>NUCLEOTIDE SEQUENCE</scope>
</reference>
<dbReference type="SUPFAM" id="SSF53300">
    <property type="entry name" value="vWA-like"/>
    <property type="match status" value="1"/>
</dbReference>
<dbReference type="EMBL" id="OV696688">
    <property type="protein sequence ID" value="CAH1259039.1"/>
    <property type="molecule type" value="Genomic_DNA"/>
</dbReference>
<dbReference type="GO" id="GO:0005886">
    <property type="term" value="C:plasma membrane"/>
    <property type="evidence" value="ECO:0007669"/>
    <property type="project" value="TreeGrafter"/>
</dbReference>
<evidence type="ECO:0000313" key="3">
    <source>
        <dbReference type="EMBL" id="CAH1259039.1"/>
    </source>
</evidence>
<dbReference type="Gene3D" id="3.40.50.410">
    <property type="entry name" value="von Willebrand factor, type A domain"/>
    <property type="match status" value="1"/>
</dbReference>
<dbReference type="Pfam" id="PF23334">
    <property type="entry name" value="VWC2L_2nd"/>
    <property type="match status" value="5"/>
</dbReference>
<dbReference type="SUPFAM" id="SSF57603">
    <property type="entry name" value="FnI-like domain"/>
    <property type="match status" value="4"/>
</dbReference>
<feature type="domain" description="VWFC" evidence="1">
    <location>
        <begin position="459"/>
        <end position="521"/>
    </location>
</feature>
<evidence type="ECO:0000259" key="1">
    <source>
        <dbReference type="PROSITE" id="PS50184"/>
    </source>
</evidence>
<feature type="domain" description="VWFC" evidence="1">
    <location>
        <begin position="336"/>
        <end position="395"/>
    </location>
</feature>